<dbReference type="Gene3D" id="3.90.930.12">
    <property type="entry name" value="Ribosomal protein L6, alpha-beta domain"/>
    <property type="match status" value="2"/>
</dbReference>
<dbReference type="PANTHER" id="PTHR11655">
    <property type="entry name" value="60S/50S RIBOSOMAL PROTEIN L6/L9"/>
    <property type="match status" value="1"/>
</dbReference>
<dbReference type="GO" id="GO:0002181">
    <property type="term" value="P:cytoplasmic translation"/>
    <property type="evidence" value="ECO:0007669"/>
    <property type="project" value="TreeGrafter"/>
</dbReference>
<dbReference type="EMBL" id="LBUP01000001">
    <property type="protein sequence ID" value="KKQ67421.1"/>
    <property type="molecule type" value="Genomic_DNA"/>
</dbReference>
<dbReference type="InterPro" id="IPR020040">
    <property type="entry name" value="Ribosomal_uL6_a/b-dom"/>
</dbReference>
<dbReference type="InterPro" id="IPR000702">
    <property type="entry name" value="Ribosomal_uL6-like"/>
</dbReference>
<evidence type="ECO:0000256" key="4">
    <source>
        <dbReference type="ARBA" id="ARBA00022980"/>
    </source>
</evidence>
<accession>A0A0G0MR54</accession>
<dbReference type="PRINTS" id="PR00059">
    <property type="entry name" value="RIBOSOMALL6"/>
</dbReference>
<keyword evidence="5 6" id="KW-0687">Ribonucleoprotein</keyword>
<comment type="subunit">
    <text evidence="6">Part of the 50S ribosomal subunit.</text>
</comment>
<evidence type="ECO:0000256" key="1">
    <source>
        <dbReference type="ARBA" id="ARBA00009356"/>
    </source>
</evidence>
<dbReference type="InterPro" id="IPR002358">
    <property type="entry name" value="Ribosomal_uL6_CS"/>
</dbReference>
<keyword evidence="4 6" id="KW-0689">Ribosomal protein</keyword>
<gene>
    <name evidence="6" type="primary">rplF</name>
    <name evidence="10" type="ORF">US86_C0001G0348</name>
</gene>
<dbReference type="PROSITE" id="PS00525">
    <property type="entry name" value="RIBOSOMAL_L6_1"/>
    <property type="match status" value="1"/>
</dbReference>
<evidence type="ECO:0000256" key="3">
    <source>
        <dbReference type="ARBA" id="ARBA00022884"/>
    </source>
</evidence>
<dbReference type="AlphaFoldDB" id="A0A0G0MR54"/>
<evidence type="ECO:0000256" key="7">
    <source>
        <dbReference type="RuleBase" id="RU003869"/>
    </source>
</evidence>
<dbReference type="HAMAP" id="MF_01365_B">
    <property type="entry name" value="Ribosomal_uL6_B"/>
    <property type="match status" value="1"/>
</dbReference>
<evidence type="ECO:0000256" key="2">
    <source>
        <dbReference type="ARBA" id="ARBA00022730"/>
    </source>
</evidence>
<keyword evidence="3 6" id="KW-0694">RNA-binding</keyword>
<evidence type="ECO:0000256" key="5">
    <source>
        <dbReference type="ARBA" id="ARBA00023274"/>
    </source>
</evidence>
<comment type="function">
    <text evidence="6 8">This protein binds to the 23S rRNA, and is important in its secondary structure. It is located near the subunit interface in the base of the L7/L12 stalk, and near the tRNA binding site of the peptidyltransferase center.</text>
</comment>
<evidence type="ECO:0000313" key="11">
    <source>
        <dbReference type="Proteomes" id="UP000034235"/>
    </source>
</evidence>
<feature type="domain" description="Large ribosomal subunit protein uL6 alpha-beta" evidence="9">
    <location>
        <begin position="11"/>
        <end position="82"/>
    </location>
</feature>
<dbReference type="FunFam" id="3.90.930.12:FF:000002">
    <property type="entry name" value="50S ribosomal protein L6"/>
    <property type="match status" value="1"/>
</dbReference>
<comment type="caution">
    <text evidence="10">The sequence shown here is derived from an EMBL/GenBank/DDBJ whole genome shotgun (WGS) entry which is preliminary data.</text>
</comment>
<feature type="domain" description="Large ribosomal subunit protein uL6 alpha-beta" evidence="9">
    <location>
        <begin position="90"/>
        <end position="164"/>
    </location>
</feature>
<dbReference type="PATRIC" id="fig|1618422.5.peg.352"/>
<dbReference type="GO" id="GO:0003735">
    <property type="term" value="F:structural constituent of ribosome"/>
    <property type="evidence" value="ECO:0007669"/>
    <property type="project" value="UniProtKB-UniRule"/>
</dbReference>
<dbReference type="InterPro" id="IPR019906">
    <property type="entry name" value="Ribosomal_uL6_bac-type"/>
</dbReference>
<dbReference type="NCBIfam" id="TIGR03654">
    <property type="entry name" value="L6_bact"/>
    <property type="match status" value="1"/>
</dbReference>
<reference evidence="10 11" key="1">
    <citation type="journal article" date="2015" name="Nature">
        <title>rRNA introns, odd ribosomes, and small enigmatic genomes across a large radiation of phyla.</title>
        <authorList>
            <person name="Brown C.T."/>
            <person name="Hug L.A."/>
            <person name="Thomas B.C."/>
            <person name="Sharon I."/>
            <person name="Castelle C.J."/>
            <person name="Singh A."/>
            <person name="Wilkins M.J."/>
            <person name="Williams K.H."/>
            <person name="Banfield J.F."/>
        </authorList>
    </citation>
    <scope>NUCLEOTIDE SEQUENCE [LARGE SCALE GENOMIC DNA]</scope>
</reference>
<dbReference type="PIRSF" id="PIRSF002162">
    <property type="entry name" value="Ribosomal_L6"/>
    <property type="match status" value="1"/>
</dbReference>
<evidence type="ECO:0000256" key="8">
    <source>
        <dbReference type="RuleBase" id="RU003870"/>
    </source>
</evidence>
<proteinExistence type="inferred from homology"/>
<dbReference type="GO" id="GO:0022625">
    <property type="term" value="C:cytosolic large ribosomal subunit"/>
    <property type="evidence" value="ECO:0007669"/>
    <property type="project" value="UniProtKB-UniRule"/>
</dbReference>
<dbReference type="FunFam" id="3.90.930.12:FF:000001">
    <property type="entry name" value="50S ribosomal protein L6"/>
    <property type="match status" value="1"/>
</dbReference>
<protein>
    <recommendedName>
        <fullName evidence="6">Large ribosomal subunit protein uL6</fullName>
    </recommendedName>
</protein>
<dbReference type="Proteomes" id="UP000034235">
    <property type="component" value="Unassembled WGS sequence"/>
</dbReference>
<dbReference type="Pfam" id="PF00347">
    <property type="entry name" value="Ribosomal_L6"/>
    <property type="match status" value="2"/>
</dbReference>
<dbReference type="PANTHER" id="PTHR11655:SF14">
    <property type="entry name" value="LARGE RIBOSOMAL SUBUNIT PROTEIN UL6M"/>
    <property type="match status" value="1"/>
</dbReference>
<dbReference type="InterPro" id="IPR036789">
    <property type="entry name" value="Ribosomal_uL6-like_a/b-dom_sf"/>
</dbReference>
<evidence type="ECO:0000259" key="9">
    <source>
        <dbReference type="Pfam" id="PF00347"/>
    </source>
</evidence>
<organism evidence="10 11">
    <name type="scientific">Candidatus Daviesbacteria bacterium GW2011_GWA2_38_24</name>
    <dbReference type="NCBI Taxonomy" id="1618422"/>
    <lineage>
        <taxon>Bacteria</taxon>
        <taxon>Candidatus Daviesiibacteriota</taxon>
    </lineage>
</organism>
<evidence type="ECO:0000256" key="6">
    <source>
        <dbReference type="HAMAP-Rule" id="MF_01365"/>
    </source>
</evidence>
<dbReference type="SUPFAM" id="SSF56053">
    <property type="entry name" value="Ribosomal protein L6"/>
    <property type="match status" value="2"/>
</dbReference>
<dbReference type="GO" id="GO:0019843">
    <property type="term" value="F:rRNA binding"/>
    <property type="evidence" value="ECO:0007669"/>
    <property type="project" value="UniProtKB-UniRule"/>
</dbReference>
<sequence>MSRVGGAGIVIPSGVEVKVEDSSVFVNGPKGALDLNLNPQVSVEIADGKVLVKRSGNDRVSRSLHGLTRALINNMIVGVSTGWTKNLEMVGVGYRAQGGGDTLTLSVGFSHPVVVKSPQGITFAVSENTKIAVSGIDRNLVGQVAANVRAVKPPEPYKGKGIRYAGEYVRRKAGKAGKAGAK</sequence>
<evidence type="ECO:0000313" key="10">
    <source>
        <dbReference type="EMBL" id="KKQ67421.1"/>
    </source>
</evidence>
<keyword evidence="2 6" id="KW-0699">rRNA-binding</keyword>
<comment type="similarity">
    <text evidence="1 6 7">Belongs to the universal ribosomal protein uL6 family.</text>
</comment>
<name>A0A0G0MR54_9BACT</name>